<comment type="similarity">
    <text evidence="1">Belongs to the cytochrome P450 family.</text>
</comment>
<reference evidence="4" key="1">
    <citation type="submission" date="2020-11" db="EMBL/GenBank/DDBJ databases">
        <authorList>
            <person name="Tran Van P."/>
        </authorList>
    </citation>
    <scope>NUCLEOTIDE SEQUENCE</scope>
</reference>
<dbReference type="GO" id="GO:0020037">
    <property type="term" value="F:heme binding"/>
    <property type="evidence" value="ECO:0007669"/>
    <property type="project" value="InterPro"/>
</dbReference>
<dbReference type="SUPFAM" id="SSF48264">
    <property type="entry name" value="Cytochrome P450"/>
    <property type="match status" value="1"/>
</dbReference>
<dbReference type="InterPro" id="IPR001128">
    <property type="entry name" value="Cyt_P450"/>
</dbReference>
<feature type="transmembrane region" description="Helical" evidence="3">
    <location>
        <begin position="50"/>
        <end position="67"/>
    </location>
</feature>
<evidence type="ECO:0000256" key="3">
    <source>
        <dbReference type="SAM" id="Phobius"/>
    </source>
</evidence>
<name>A0A7R9IVR9_TIMCA</name>
<dbReference type="GO" id="GO:0004497">
    <property type="term" value="F:monooxygenase activity"/>
    <property type="evidence" value="ECO:0007669"/>
    <property type="project" value="UniProtKB-KW"/>
</dbReference>
<dbReference type="Gene3D" id="1.10.630.10">
    <property type="entry name" value="Cytochrome P450"/>
    <property type="match status" value="1"/>
</dbReference>
<organism evidence="4">
    <name type="scientific">Timema californicum</name>
    <name type="common">California timema</name>
    <name type="synonym">Walking stick</name>
    <dbReference type="NCBI Taxonomy" id="61474"/>
    <lineage>
        <taxon>Eukaryota</taxon>
        <taxon>Metazoa</taxon>
        <taxon>Ecdysozoa</taxon>
        <taxon>Arthropoda</taxon>
        <taxon>Hexapoda</taxon>
        <taxon>Insecta</taxon>
        <taxon>Pterygota</taxon>
        <taxon>Neoptera</taxon>
        <taxon>Polyneoptera</taxon>
        <taxon>Phasmatodea</taxon>
        <taxon>Timematodea</taxon>
        <taxon>Timematoidea</taxon>
        <taxon>Timematidae</taxon>
        <taxon>Timema</taxon>
    </lineage>
</organism>
<keyword evidence="2" id="KW-0560">Oxidoreductase</keyword>
<dbReference type="InterPro" id="IPR036396">
    <property type="entry name" value="Cyt_P450_sf"/>
</dbReference>
<evidence type="ECO:0000313" key="4">
    <source>
        <dbReference type="EMBL" id="CAD7567591.1"/>
    </source>
</evidence>
<dbReference type="AlphaFoldDB" id="A0A7R9IVR9"/>
<proteinExistence type="inferred from homology"/>
<dbReference type="PANTHER" id="PTHR24299">
    <property type="entry name" value="CYTOCHROME P450 FAMILY 1"/>
    <property type="match status" value="1"/>
</dbReference>
<keyword evidence="3" id="KW-0472">Membrane</keyword>
<sequence>MSPSDFDILLSMVEPHISKQDTTFRDAKPPSTGLSVTLRFQRASPTSLEMFLYLLTLLTLLVSWYIWKKIRFMSRLPPGPNGLPVLGYLPWIDAKAPYQTLTSLSSLYGSIYSLQMGSVFTVVLTDHKLIRQALARDVFSGRAPLYLTHGIMKGYEVKLINSVPLDVPSIFLTALVAASPRTISFLARIAIATSSASKGRKGLGKRDFQATHPLRGRWSKVILSL</sequence>
<evidence type="ECO:0000256" key="1">
    <source>
        <dbReference type="ARBA" id="ARBA00010617"/>
    </source>
</evidence>
<protein>
    <submittedName>
        <fullName evidence="4">(California timema) hypothetical protein</fullName>
    </submittedName>
</protein>
<gene>
    <name evidence="4" type="ORF">TCMB3V08_LOCUS375</name>
</gene>
<accession>A0A7R9IVR9</accession>
<keyword evidence="3" id="KW-1133">Transmembrane helix</keyword>
<dbReference type="Pfam" id="PF00067">
    <property type="entry name" value="p450"/>
    <property type="match status" value="1"/>
</dbReference>
<dbReference type="EMBL" id="OE179124">
    <property type="protein sequence ID" value="CAD7567591.1"/>
    <property type="molecule type" value="Genomic_DNA"/>
</dbReference>
<dbReference type="GO" id="GO:0005506">
    <property type="term" value="F:iron ion binding"/>
    <property type="evidence" value="ECO:0007669"/>
    <property type="project" value="InterPro"/>
</dbReference>
<keyword evidence="2" id="KW-0503">Monooxygenase</keyword>
<evidence type="ECO:0000256" key="2">
    <source>
        <dbReference type="ARBA" id="ARBA00023033"/>
    </source>
</evidence>
<keyword evidence="3" id="KW-0812">Transmembrane</keyword>
<dbReference type="GO" id="GO:0016705">
    <property type="term" value="F:oxidoreductase activity, acting on paired donors, with incorporation or reduction of molecular oxygen"/>
    <property type="evidence" value="ECO:0007669"/>
    <property type="project" value="InterPro"/>
</dbReference>